<dbReference type="EMBL" id="JAYMGO010000023">
    <property type="protein sequence ID" value="KAL1249159.1"/>
    <property type="molecule type" value="Genomic_DNA"/>
</dbReference>
<sequence length="81" mass="9123">MSTSRALMDSGLIQFEWQRGESRWRWKVQSEMREAVQVLVVVTVTASQVGGVITATHDITRLAQELFFNPSGQSADSYLHP</sequence>
<evidence type="ECO:0000313" key="2">
    <source>
        <dbReference type="Proteomes" id="UP001558613"/>
    </source>
</evidence>
<comment type="caution">
    <text evidence="1">The sequence shown here is derived from an EMBL/GenBank/DDBJ whole genome shotgun (WGS) entry which is preliminary data.</text>
</comment>
<proteinExistence type="predicted"/>
<evidence type="ECO:0000313" key="1">
    <source>
        <dbReference type="EMBL" id="KAL1249159.1"/>
    </source>
</evidence>
<reference evidence="1 2" key="1">
    <citation type="submission" date="2023-09" db="EMBL/GenBank/DDBJ databases">
        <authorList>
            <person name="Wang M."/>
        </authorList>
    </citation>
    <scope>NUCLEOTIDE SEQUENCE [LARGE SCALE GENOMIC DNA]</scope>
    <source>
        <strain evidence="1">GT-2023</strain>
        <tissue evidence="1">Liver</tissue>
    </source>
</reference>
<organism evidence="1 2">
    <name type="scientific">Cirrhinus molitorella</name>
    <name type="common">mud carp</name>
    <dbReference type="NCBI Taxonomy" id="172907"/>
    <lineage>
        <taxon>Eukaryota</taxon>
        <taxon>Metazoa</taxon>
        <taxon>Chordata</taxon>
        <taxon>Craniata</taxon>
        <taxon>Vertebrata</taxon>
        <taxon>Euteleostomi</taxon>
        <taxon>Actinopterygii</taxon>
        <taxon>Neopterygii</taxon>
        <taxon>Teleostei</taxon>
        <taxon>Ostariophysi</taxon>
        <taxon>Cypriniformes</taxon>
        <taxon>Cyprinidae</taxon>
        <taxon>Labeoninae</taxon>
        <taxon>Labeonini</taxon>
        <taxon>Cirrhinus</taxon>
    </lineage>
</organism>
<keyword evidence="2" id="KW-1185">Reference proteome</keyword>
<gene>
    <name evidence="1" type="ORF">QQF64_020164</name>
</gene>
<protein>
    <submittedName>
        <fullName evidence="1">Uncharacterized protein</fullName>
    </submittedName>
</protein>
<dbReference type="Proteomes" id="UP001558613">
    <property type="component" value="Unassembled WGS sequence"/>
</dbReference>
<accession>A0ABR3LBV7</accession>
<name>A0ABR3LBV7_9TELE</name>